<dbReference type="InterPro" id="IPR041233">
    <property type="entry name" value="Melibiase_C"/>
</dbReference>
<dbReference type="STRING" id="1121022.GCA_000376105_03979"/>
<dbReference type="InterPro" id="IPR002241">
    <property type="entry name" value="Glyco_hydro_27"/>
</dbReference>
<name>V4PFZ2_9CAUL</name>
<dbReference type="SMART" id="SM00776">
    <property type="entry name" value="NPCBM"/>
    <property type="match status" value="1"/>
</dbReference>
<dbReference type="GO" id="GO:0005975">
    <property type="term" value="P:carbohydrate metabolic process"/>
    <property type="evidence" value="ECO:0007669"/>
    <property type="project" value="InterPro"/>
</dbReference>
<dbReference type="Pfam" id="PF16499">
    <property type="entry name" value="Melibiase_2"/>
    <property type="match status" value="2"/>
</dbReference>
<dbReference type="InterPro" id="IPR013785">
    <property type="entry name" value="Aldolase_TIM"/>
</dbReference>
<feature type="domain" description="Glycosyl hydrolase family 98 putative carbohydrate-binding module" evidence="7">
    <location>
        <begin position="507"/>
        <end position="645"/>
    </location>
</feature>
<dbReference type="InterPro" id="IPR013222">
    <property type="entry name" value="Glyco_hyd_98_carb-bd"/>
</dbReference>
<evidence type="ECO:0000259" key="7">
    <source>
        <dbReference type="SMART" id="SM00776"/>
    </source>
</evidence>
<dbReference type="SUPFAM" id="SSF51011">
    <property type="entry name" value="Glycosyl hydrolase domain"/>
    <property type="match status" value="1"/>
</dbReference>
<evidence type="ECO:0000256" key="4">
    <source>
        <dbReference type="ARBA" id="ARBA00023295"/>
    </source>
</evidence>
<feature type="chain" id="PRO_5004727090" description="Alpha-galactosidase" evidence="6">
    <location>
        <begin position="27"/>
        <end position="645"/>
    </location>
</feature>
<dbReference type="AlphaFoldDB" id="V4PFZ2"/>
<keyword evidence="4 5" id="KW-0326">Glycosidase</keyword>
<evidence type="ECO:0000313" key="9">
    <source>
        <dbReference type="Proteomes" id="UP000017837"/>
    </source>
</evidence>
<dbReference type="PATRIC" id="fig|1121022.4.peg.4027"/>
<dbReference type="CDD" id="cd14792">
    <property type="entry name" value="GH27"/>
    <property type="match status" value="1"/>
</dbReference>
<proteinExistence type="inferred from homology"/>
<dbReference type="Pfam" id="PF17801">
    <property type="entry name" value="Melibiase_C"/>
    <property type="match status" value="1"/>
</dbReference>
<dbReference type="EMBL" id="AWGB01000064">
    <property type="protein sequence ID" value="ESQ84240.1"/>
    <property type="molecule type" value="Genomic_DNA"/>
</dbReference>
<keyword evidence="9" id="KW-1185">Reference proteome</keyword>
<dbReference type="Gene3D" id="3.20.20.70">
    <property type="entry name" value="Aldolase class I"/>
    <property type="match status" value="1"/>
</dbReference>
<evidence type="ECO:0000256" key="5">
    <source>
        <dbReference type="RuleBase" id="RU361168"/>
    </source>
</evidence>
<dbReference type="EC" id="3.2.1.22" evidence="5"/>
<dbReference type="InterPro" id="IPR017853">
    <property type="entry name" value="GH"/>
</dbReference>
<dbReference type="InterPro" id="IPR013780">
    <property type="entry name" value="Glyco_hydro_b"/>
</dbReference>
<protein>
    <recommendedName>
        <fullName evidence="5">Alpha-galactosidase</fullName>
        <ecNumber evidence="5">3.2.1.22</ecNumber>
    </recommendedName>
    <alternativeName>
        <fullName evidence="5">Melibiase</fullName>
    </alternativeName>
</protein>
<dbReference type="eggNOG" id="COG3345">
    <property type="taxonomic scope" value="Bacteria"/>
</dbReference>
<comment type="catalytic activity">
    <reaction evidence="5">
        <text>Hydrolysis of terminal, non-reducing alpha-D-galactose residues in alpha-D-galactosides, including galactose oligosaccharides, galactomannans and galactolipids.</text>
        <dbReference type="EC" id="3.2.1.22"/>
    </reaction>
</comment>
<dbReference type="PRINTS" id="PR00740">
    <property type="entry name" value="GLHYDRLASE27"/>
</dbReference>
<feature type="signal peptide" evidence="6">
    <location>
        <begin position="1"/>
        <end position="26"/>
    </location>
</feature>
<evidence type="ECO:0000313" key="8">
    <source>
        <dbReference type="EMBL" id="ESQ84240.1"/>
    </source>
</evidence>
<dbReference type="GO" id="GO:0004557">
    <property type="term" value="F:alpha-galactosidase activity"/>
    <property type="evidence" value="ECO:0007669"/>
    <property type="project" value="UniProtKB-EC"/>
</dbReference>
<dbReference type="Gene3D" id="2.60.40.1180">
    <property type="entry name" value="Golgi alpha-mannosidase II"/>
    <property type="match status" value="1"/>
</dbReference>
<sequence>MKSLNLLGRCSLVAIVLAMSALSVEAKTTKTDPLAPTGQWSAYTAGRASTPPMGWSSWNAFGTDVTEARVLDSANTIIESGLAAKGYRYINIDDGWWLKRRQTDGRMQVRSAIFPSAAIGGADETSFKPFTDRIHSMGLKAGIYSDLGRNSCSQAYGGPNTPNLPKGSVAEREVGLYGHMSQDMKLYFADWGFDFIKVDGCGVRAFTADSEKVKSGQYRALGPLIDFQSVNRTDVAEVKKLYGEIGEALKRDNPDGDFVYSICAWGSADVRAWGKNVGNLSRTSDDLTPTWARMLTNFDSAATRALYAKPGTWNDPDMLFVGHGDFDEHHLTEAKSHFALWAMINAPLIIGYDLRKAPKELMDIFGNADIIAIDQDPAGNQAVLAYDTDDVQIFVKTLGSDPAHKAVAIFNRGDVARDVNLTAAHLKYATDGTIRLKDLWTKATLPDFKGDLKLRVEPHQTLIFDAQGAHALAGGTYLSEVPGRVNPAEDGVVVPQADPYIHRMVSPWGGTYGRGDLPMYAGWGGAQADSTPYGRSLQVGGQVFASGLGVLAGSRLEVRLAGERRFEARVGIDDSTLNPTQSVTFSLYGDGKLLKTSKPLHFGQAPELLTADVQGVKILELVARPGGAPSVQPTTVTWGDAALIR</sequence>
<dbReference type="SUPFAM" id="SSF49785">
    <property type="entry name" value="Galactose-binding domain-like"/>
    <property type="match status" value="1"/>
</dbReference>
<keyword evidence="5" id="KW-1015">Disulfide bond</keyword>
<accession>V4PFZ2</accession>
<gene>
    <name evidence="8" type="ORF">ABENE_19650</name>
</gene>
<organism evidence="8 9">
    <name type="scientific">Asticcacaulis benevestitus DSM 16100 = ATCC BAA-896</name>
    <dbReference type="NCBI Taxonomy" id="1121022"/>
    <lineage>
        <taxon>Bacteria</taxon>
        <taxon>Pseudomonadati</taxon>
        <taxon>Pseudomonadota</taxon>
        <taxon>Alphaproteobacteria</taxon>
        <taxon>Caulobacterales</taxon>
        <taxon>Caulobacteraceae</taxon>
        <taxon>Asticcacaulis</taxon>
    </lineage>
</organism>
<dbReference type="PANTHER" id="PTHR11452:SF80">
    <property type="entry name" value="ALPHA-GALACTOSIDASE 1"/>
    <property type="match status" value="1"/>
</dbReference>
<comment type="similarity">
    <text evidence="1 5">Belongs to the glycosyl hydrolase 27 family.</text>
</comment>
<evidence type="ECO:0000256" key="1">
    <source>
        <dbReference type="ARBA" id="ARBA00009743"/>
    </source>
</evidence>
<comment type="caution">
    <text evidence="8">The sequence shown here is derived from an EMBL/GenBank/DDBJ whole genome shotgun (WGS) entry which is preliminary data.</text>
</comment>
<keyword evidence="3 5" id="KW-0378">Hydrolase</keyword>
<dbReference type="OrthoDB" id="9807519at2"/>
<reference evidence="8 9" key="1">
    <citation type="journal article" date="2014" name="Nature">
        <title>Sequential evolution of bacterial morphology by co-option of a developmental regulator.</title>
        <authorList>
            <person name="Jiang C."/>
            <person name="Brown P.J."/>
            <person name="Ducret A."/>
            <person name="Brun Y.V."/>
        </authorList>
    </citation>
    <scope>NUCLEOTIDE SEQUENCE [LARGE SCALE GENOMIC DNA]</scope>
    <source>
        <strain evidence="8 9">DSM 16100</strain>
    </source>
</reference>
<dbReference type="RefSeq" id="WP_018083663.1">
    <property type="nucleotide sequence ID" value="NZ_AQWM01000039.1"/>
</dbReference>
<evidence type="ECO:0000256" key="6">
    <source>
        <dbReference type="SAM" id="SignalP"/>
    </source>
</evidence>
<dbReference type="PANTHER" id="PTHR11452">
    <property type="entry name" value="ALPHA-GALACTOSIDASE/ALPHA-N-ACETYLGALACTOSAMINIDASE"/>
    <property type="match status" value="1"/>
</dbReference>
<dbReference type="Proteomes" id="UP000017837">
    <property type="component" value="Unassembled WGS sequence"/>
</dbReference>
<dbReference type="InterPro" id="IPR038637">
    <property type="entry name" value="NPCBM_sf"/>
</dbReference>
<dbReference type="Gene3D" id="2.60.120.1060">
    <property type="entry name" value="NPCBM/NEW2 domain"/>
    <property type="match status" value="1"/>
</dbReference>
<dbReference type="InterPro" id="IPR008979">
    <property type="entry name" value="Galactose-bd-like_sf"/>
</dbReference>
<keyword evidence="2 6" id="KW-0732">Signal</keyword>
<dbReference type="Pfam" id="PF08305">
    <property type="entry name" value="NPCBM"/>
    <property type="match status" value="1"/>
</dbReference>
<evidence type="ECO:0000256" key="3">
    <source>
        <dbReference type="ARBA" id="ARBA00022801"/>
    </source>
</evidence>
<dbReference type="SUPFAM" id="SSF51445">
    <property type="entry name" value="(Trans)glycosidases"/>
    <property type="match status" value="1"/>
</dbReference>
<evidence type="ECO:0000256" key="2">
    <source>
        <dbReference type="ARBA" id="ARBA00022729"/>
    </source>
</evidence>